<keyword evidence="1" id="KW-0812">Transmembrane</keyword>
<dbReference type="InParanoid" id="A0A369J8N7"/>
<dbReference type="Proteomes" id="UP000076154">
    <property type="component" value="Unassembled WGS sequence"/>
</dbReference>
<gene>
    <name evidence="2" type="ORF">Hypma_003403</name>
</gene>
<dbReference type="OrthoDB" id="5061070at2759"/>
<reference evidence="2" key="1">
    <citation type="submission" date="2018-04" db="EMBL/GenBank/DDBJ databases">
        <title>Whole genome sequencing of Hypsizygus marmoreus.</title>
        <authorList>
            <person name="Choi I.-G."/>
            <person name="Min B."/>
            <person name="Kim J.-G."/>
            <person name="Kim S."/>
            <person name="Oh Y.-L."/>
            <person name="Kong W.-S."/>
            <person name="Park H."/>
            <person name="Jeong J."/>
            <person name="Song E.-S."/>
        </authorList>
    </citation>
    <scope>NUCLEOTIDE SEQUENCE [LARGE SCALE GENOMIC DNA]</scope>
    <source>
        <strain evidence="2">51987-8</strain>
    </source>
</reference>
<comment type="caution">
    <text evidence="2">The sequence shown here is derived from an EMBL/GenBank/DDBJ whole genome shotgun (WGS) entry which is preliminary data.</text>
</comment>
<name>A0A369J8N7_HYPMA</name>
<accession>A0A369J8N7</accession>
<sequence>MDPADANSALAVLADLGYTGLTEDLGKLRPPAEYKTELKFMAEILGVIQGRVIFAPWILIVLLTFCLTSSVS</sequence>
<organism evidence="2 3">
    <name type="scientific">Hypsizygus marmoreus</name>
    <name type="common">White beech mushroom</name>
    <name type="synonym">Agaricus marmoreus</name>
    <dbReference type="NCBI Taxonomy" id="39966"/>
    <lineage>
        <taxon>Eukaryota</taxon>
        <taxon>Fungi</taxon>
        <taxon>Dikarya</taxon>
        <taxon>Basidiomycota</taxon>
        <taxon>Agaricomycotina</taxon>
        <taxon>Agaricomycetes</taxon>
        <taxon>Agaricomycetidae</taxon>
        <taxon>Agaricales</taxon>
        <taxon>Tricholomatineae</taxon>
        <taxon>Lyophyllaceae</taxon>
        <taxon>Hypsizygus</taxon>
    </lineage>
</organism>
<evidence type="ECO:0000313" key="2">
    <source>
        <dbReference type="EMBL" id="RDB16103.1"/>
    </source>
</evidence>
<feature type="transmembrane region" description="Helical" evidence="1">
    <location>
        <begin position="44"/>
        <end position="67"/>
    </location>
</feature>
<dbReference type="AlphaFoldDB" id="A0A369J8N7"/>
<evidence type="ECO:0000313" key="3">
    <source>
        <dbReference type="Proteomes" id="UP000076154"/>
    </source>
</evidence>
<dbReference type="EMBL" id="LUEZ02000134">
    <property type="protein sequence ID" value="RDB16103.1"/>
    <property type="molecule type" value="Genomic_DNA"/>
</dbReference>
<keyword evidence="3" id="KW-1185">Reference proteome</keyword>
<proteinExistence type="predicted"/>
<evidence type="ECO:0000256" key="1">
    <source>
        <dbReference type="SAM" id="Phobius"/>
    </source>
</evidence>
<keyword evidence="1" id="KW-0472">Membrane</keyword>
<protein>
    <submittedName>
        <fullName evidence="2">Uncharacterized protein</fullName>
    </submittedName>
</protein>
<keyword evidence="1" id="KW-1133">Transmembrane helix</keyword>